<protein>
    <submittedName>
        <fullName evidence="4">DUF479 domain-containing protein</fullName>
    </submittedName>
</protein>
<comment type="caution">
    <text evidence="4">The sequence shown here is derived from an EMBL/GenBank/DDBJ whole genome shotgun (WGS) entry which is preliminary data.</text>
</comment>
<reference evidence="4 5" key="1">
    <citation type="submission" date="2020-02" db="EMBL/GenBank/DDBJ databases">
        <authorList>
            <person name="Kim M.K."/>
        </authorList>
    </citation>
    <scope>NUCLEOTIDE SEQUENCE [LARGE SCALE GENOMIC DNA]</scope>
    <source>
        <strain evidence="4 5">BT327</strain>
    </source>
</reference>
<dbReference type="GO" id="GO:0008770">
    <property type="term" value="F:[acyl-carrier-protein] phosphodiesterase activity"/>
    <property type="evidence" value="ECO:0007669"/>
    <property type="project" value="InterPro"/>
</dbReference>
<proteinExistence type="predicted"/>
<evidence type="ECO:0000313" key="5">
    <source>
        <dbReference type="Proteomes" id="UP000474777"/>
    </source>
</evidence>
<dbReference type="GO" id="GO:0006633">
    <property type="term" value="P:fatty acid biosynthetic process"/>
    <property type="evidence" value="ECO:0007669"/>
    <property type="project" value="InterPro"/>
</dbReference>
<dbReference type="Proteomes" id="UP000474777">
    <property type="component" value="Unassembled WGS sequence"/>
</dbReference>
<gene>
    <name evidence="4" type="ORF">GXP69_14120</name>
</gene>
<dbReference type="InterPro" id="IPR007431">
    <property type="entry name" value="ACP_PD"/>
</dbReference>
<dbReference type="RefSeq" id="WP_163915727.1">
    <property type="nucleotide sequence ID" value="NZ_JAAGWD010000006.1"/>
</dbReference>
<dbReference type="AlphaFoldDB" id="A0A6B3LWY6"/>
<organism evidence="4 5">
    <name type="scientific">Pontibacter burrus</name>
    <dbReference type="NCBI Taxonomy" id="2704466"/>
    <lineage>
        <taxon>Bacteria</taxon>
        <taxon>Pseudomonadati</taxon>
        <taxon>Bacteroidota</taxon>
        <taxon>Cytophagia</taxon>
        <taxon>Cytophagales</taxon>
        <taxon>Hymenobacteraceae</taxon>
        <taxon>Pontibacter</taxon>
    </lineage>
</organism>
<accession>A0A6B3LWY6</accession>
<sequence length="197" mass="22681">MNYLAHLYLSGNNEELMLGNFIADAVKGKQAANYSSGIARGIYLHRFIDSFTDTHPIVAETKARLREKYKKYAPVVADLFYDHFLATSFEQYANETLESYTDRTYSLINSYLPALPAKVQHFFPYMKEQNWLLGYAEIEGISRALTGLSRRTSFESNMETAGEELALNYSLYQQDFEAFFPELVIYVEGVKTELLKR</sequence>
<dbReference type="PANTHER" id="PTHR38764:SF1">
    <property type="entry name" value="ACYL CARRIER PROTEIN PHOSPHODIESTERASE"/>
    <property type="match status" value="1"/>
</dbReference>
<evidence type="ECO:0000313" key="4">
    <source>
        <dbReference type="EMBL" id="NEM98836.1"/>
    </source>
</evidence>
<keyword evidence="1" id="KW-0444">Lipid biosynthesis</keyword>
<dbReference type="PIRSF" id="PIRSF011489">
    <property type="entry name" value="DUF479"/>
    <property type="match status" value="1"/>
</dbReference>
<keyword evidence="2" id="KW-0378">Hydrolase</keyword>
<dbReference type="EMBL" id="JAAGWD010000006">
    <property type="protein sequence ID" value="NEM98836.1"/>
    <property type="molecule type" value="Genomic_DNA"/>
</dbReference>
<dbReference type="Pfam" id="PF04336">
    <property type="entry name" value="ACP_PD"/>
    <property type="match status" value="1"/>
</dbReference>
<evidence type="ECO:0000256" key="2">
    <source>
        <dbReference type="ARBA" id="ARBA00022801"/>
    </source>
</evidence>
<name>A0A6B3LWY6_9BACT</name>
<evidence type="ECO:0000256" key="1">
    <source>
        <dbReference type="ARBA" id="ARBA00022516"/>
    </source>
</evidence>
<keyword evidence="3" id="KW-0443">Lipid metabolism</keyword>
<dbReference type="PANTHER" id="PTHR38764">
    <property type="entry name" value="ACYL CARRIER PROTEIN PHOSPHODIESTERASE"/>
    <property type="match status" value="1"/>
</dbReference>
<evidence type="ECO:0000256" key="3">
    <source>
        <dbReference type="ARBA" id="ARBA00023098"/>
    </source>
</evidence>
<keyword evidence="5" id="KW-1185">Reference proteome</keyword>